<comment type="caution">
    <text evidence="3">The sequence shown here is derived from an EMBL/GenBank/DDBJ whole genome shotgun (WGS) entry which is preliminary data.</text>
</comment>
<dbReference type="EMBL" id="SMBI01000023">
    <property type="protein sequence ID" value="TCU14235.1"/>
    <property type="molecule type" value="Genomic_DNA"/>
</dbReference>
<dbReference type="AlphaFoldDB" id="A0AAX2QBE3"/>
<evidence type="ECO:0000256" key="1">
    <source>
        <dbReference type="SAM" id="MobiDB-lite"/>
    </source>
</evidence>
<proteinExistence type="predicted"/>
<accession>A0AAX2QBE3</accession>
<keyword evidence="5" id="KW-1185">Reference proteome</keyword>
<sequence length="51" mass="5841">MRNNAMRAKPRRRGLAEDGGERPVIMPNVLDRQFAVARPNQKWVADFTMDG</sequence>
<feature type="region of interest" description="Disordered" evidence="1">
    <location>
        <begin position="1"/>
        <end position="22"/>
    </location>
</feature>
<evidence type="ECO:0000313" key="2">
    <source>
        <dbReference type="EMBL" id="MBB3166359.1"/>
    </source>
</evidence>
<evidence type="ECO:0000313" key="4">
    <source>
        <dbReference type="Proteomes" id="UP000295021"/>
    </source>
</evidence>
<protein>
    <submittedName>
        <fullName evidence="2">Transposase InsO family protein</fullName>
    </submittedName>
</protein>
<dbReference type="Proteomes" id="UP000542811">
    <property type="component" value="Unassembled WGS sequence"/>
</dbReference>
<evidence type="ECO:0000313" key="5">
    <source>
        <dbReference type="Proteomes" id="UP000542811"/>
    </source>
</evidence>
<gene>
    <name evidence="3" type="ORF">EV131_12352</name>
    <name evidence="2" type="ORF">FHS25_006876</name>
</gene>
<dbReference type="EMBL" id="JACHXX010000016">
    <property type="protein sequence ID" value="MBB3166359.1"/>
    <property type="molecule type" value="Genomic_DNA"/>
</dbReference>
<reference evidence="2 5" key="2">
    <citation type="submission" date="2020-08" db="EMBL/GenBank/DDBJ databases">
        <title>Genomic Encyclopedia of Type Strains, Phase III (KMG-III): the genomes of soil and plant-associated and newly described type strains.</title>
        <authorList>
            <person name="Whitman W."/>
        </authorList>
    </citation>
    <scope>NUCLEOTIDE SEQUENCE [LARGE SCALE GENOMIC DNA]</scope>
    <source>
        <strain evidence="2 5">CECT 8280</strain>
    </source>
</reference>
<organism evidence="3 4">
    <name type="scientific">Rhizobium laguerreae</name>
    <dbReference type="NCBI Taxonomy" id="1076926"/>
    <lineage>
        <taxon>Bacteria</taxon>
        <taxon>Pseudomonadati</taxon>
        <taxon>Pseudomonadota</taxon>
        <taxon>Alphaproteobacteria</taxon>
        <taxon>Hyphomicrobiales</taxon>
        <taxon>Rhizobiaceae</taxon>
        <taxon>Rhizobium/Agrobacterium group</taxon>
        <taxon>Rhizobium</taxon>
    </lineage>
</organism>
<dbReference type="Proteomes" id="UP000295021">
    <property type="component" value="Unassembled WGS sequence"/>
</dbReference>
<reference evidence="3 4" key="1">
    <citation type="submission" date="2019-03" db="EMBL/GenBank/DDBJ databases">
        <title>Genomic Encyclopedia of Type Strains, Phase IV (KMG-V): Genome sequencing to study the core and pangenomes of soil and plant-associated prokaryotes.</title>
        <authorList>
            <person name="Whitman W."/>
        </authorList>
    </citation>
    <scope>NUCLEOTIDE SEQUENCE [LARGE SCALE GENOMIC DNA]</scope>
    <source>
        <strain evidence="3 4">FB403</strain>
    </source>
</reference>
<evidence type="ECO:0000313" key="3">
    <source>
        <dbReference type="EMBL" id="TCU14235.1"/>
    </source>
</evidence>
<name>A0AAX2QBE3_9HYPH</name>